<dbReference type="PANTHER" id="PTHR38686">
    <property type="entry name" value="APOLIPOPROTEIN N-ACYLTRANSFERASE"/>
    <property type="match status" value="1"/>
</dbReference>
<dbReference type="RefSeq" id="WP_431310578.1">
    <property type="nucleotide sequence ID" value="NZ_BSUO01000001.1"/>
</dbReference>
<dbReference type="InterPro" id="IPR045378">
    <property type="entry name" value="LNT_N"/>
</dbReference>
<name>A0ABQ6IR75_9MICO</name>
<feature type="domain" description="Apolipoprotein N-acyltransferase N-terminal" evidence="2">
    <location>
        <begin position="1"/>
        <end position="42"/>
    </location>
</feature>
<reference evidence="4" key="1">
    <citation type="journal article" date="2019" name="Int. J. Syst. Evol. Microbiol.">
        <title>The Global Catalogue of Microorganisms (GCM) 10K type strain sequencing project: providing services to taxonomists for standard genome sequencing and annotation.</title>
        <authorList>
            <consortium name="The Broad Institute Genomics Platform"/>
            <consortium name="The Broad Institute Genome Sequencing Center for Infectious Disease"/>
            <person name="Wu L."/>
            <person name="Ma J."/>
        </authorList>
    </citation>
    <scope>NUCLEOTIDE SEQUENCE [LARGE SCALE GENOMIC DNA]</scope>
    <source>
        <strain evidence="4">NBRC 113072</strain>
    </source>
</reference>
<keyword evidence="1" id="KW-1133">Transmembrane helix</keyword>
<organism evidence="3 4">
    <name type="scientific">Mobilicoccus caccae</name>
    <dbReference type="NCBI Taxonomy" id="1859295"/>
    <lineage>
        <taxon>Bacteria</taxon>
        <taxon>Bacillati</taxon>
        <taxon>Actinomycetota</taxon>
        <taxon>Actinomycetes</taxon>
        <taxon>Micrococcales</taxon>
        <taxon>Dermatophilaceae</taxon>
        <taxon>Mobilicoccus</taxon>
    </lineage>
</organism>
<dbReference type="EMBL" id="BSUO01000001">
    <property type="protein sequence ID" value="GMA39586.1"/>
    <property type="molecule type" value="Genomic_DNA"/>
</dbReference>
<evidence type="ECO:0000256" key="1">
    <source>
        <dbReference type="SAM" id="Phobius"/>
    </source>
</evidence>
<feature type="transmembrane region" description="Helical" evidence="1">
    <location>
        <begin position="59"/>
        <end position="78"/>
    </location>
</feature>
<dbReference type="Pfam" id="PF20154">
    <property type="entry name" value="LNT_N"/>
    <property type="match status" value="1"/>
</dbReference>
<evidence type="ECO:0000313" key="3">
    <source>
        <dbReference type="EMBL" id="GMA39586.1"/>
    </source>
</evidence>
<dbReference type="Proteomes" id="UP001157126">
    <property type="component" value="Unassembled WGS sequence"/>
</dbReference>
<gene>
    <name evidence="3" type="ORF">GCM10025883_16310</name>
</gene>
<keyword evidence="1" id="KW-0812">Transmembrane</keyword>
<comment type="caution">
    <text evidence="3">The sequence shown here is derived from an EMBL/GenBank/DDBJ whole genome shotgun (WGS) entry which is preliminary data.</text>
</comment>
<evidence type="ECO:0000259" key="2">
    <source>
        <dbReference type="Pfam" id="PF20154"/>
    </source>
</evidence>
<accession>A0ABQ6IR75</accession>
<sequence length="133" mass="13949">MPFGGFPWGRVAFSQADSPLLHLVALGGPALLGFAVALLGALGLLAVDVLRERRGMHHLAGVGLAAVLLLLLPLLIPAPTQGTPATLMAIQGNAPLAGLDFNKTRREILDNHGRVTLEAAAQVQRGSCRHPTW</sequence>
<protein>
    <recommendedName>
        <fullName evidence="2">Apolipoprotein N-acyltransferase N-terminal domain-containing protein</fullName>
    </recommendedName>
</protein>
<keyword evidence="1" id="KW-0472">Membrane</keyword>
<proteinExistence type="predicted"/>
<keyword evidence="4" id="KW-1185">Reference proteome</keyword>
<evidence type="ECO:0000313" key="4">
    <source>
        <dbReference type="Proteomes" id="UP001157126"/>
    </source>
</evidence>
<feature type="transmembrane region" description="Helical" evidence="1">
    <location>
        <begin position="20"/>
        <end position="47"/>
    </location>
</feature>
<dbReference type="InterPro" id="IPR004563">
    <property type="entry name" value="Apolipo_AcylTrfase"/>
</dbReference>
<dbReference type="PANTHER" id="PTHR38686:SF1">
    <property type="entry name" value="APOLIPOPROTEIN N-ACYLTRANSFERASE"/>
    <property type="match status" value="1"/>
</dbReference>